<gene>
    <name evidence="1" type="ORF">MOZ60_07335</name>
</gene>
<evidence type="ECO:0000313" key="1">
    <source>
        <dbReference type="EMBL" id="MDX8419906.1"/>
    </source>
</evidence>
<name>A0AB35U5E4_9FIRM</name>
<dbReference type="AlphaFoldDB" id="A0AB35U5E4"/>
<dbReference type="Proteomes" id="UP001286174">
    <property type="component" value="Unassembled WGS sequence"/>
</dbReference>
<reference evidence="1 2" key="1">
    <citation type="submission" date="2022-03" db="EMBL/GenBank/DDBJ databases">
        <title>Novel taxa within the pig intestine.</title>
        <authorList>
            <person name="Wylensek D."/>
            <person name="Bishof K."/>
            <person name="Afrizal A."/>
            <person name="Clavel T."/>
        </authorList>
    </citation>
    <scope>NUCLEOTIDE SEQUENCE [LARGE SCALE GENOMIC DNA]</scope>
    <source>
        <strain evidence="1 2">CLA-KB-P133</strain>
    </source>
</reference>
<protein>
    <submittedName>
        <fullName evidence="1">Uncharacterized protein</fullName>
    </submittedName>
</protein>
<proteinExistence type="predicted"/>
<evidence type="ECO:0000313" key="2">
    <source>
        <dbReference type="Proteomes" id="UP001286174"/>
    </source>
</evidence>
<comment type="caution">
    <text evidence="1">The sequence shown here is derived from an EMBL/GenBank/DDBJ whole genome shotgun (WGS) entry which is preliminary data.</text>
</comment>
<organism evidence="1 2">
    <name type="scientific">Grylomicrobium aquisgranensis</name>
    <dbReference type="NCBI Taxonomy" id="2926318"/>
    <lineage>
        <taxon>Bacteria</taxon>
        <taxon>Bacillati</taxon>
        <taxon>Bacillota</taxon>
        <taxon>Erysipelotrichia</taxon>
        <taxon>Erysipelotrichales</taxon>
        <taxon>Erysipelotrichaceae</taxon>
        <taxon>Grylomicrobium</taxon>
    </lineage>
</organism>
<dbReference type="RefSeq" id="WP_370596162.1">
    <property type="nucleotide sequence ID" value="NZ_JALBUR010000016.1"/>
</dbReference>
<dbReference type="EMBL" id="JALBUR010000016">
    <property type="protein sequence ID" value="MDX8419906.1"/>
    <property type="molecule type" value="Genomic_DNA"/>
</dbReference>
<sequence length="68" mass="7559">MPAHFFIRFTDKVRSLCKAAAVTEERIAIDEAAVDIFPEDPNLGIVKEGADFRIPQGIKKRSMITPVS</sequence>
<keyword evidence="2" id="KW-1185">Reference proteome</keyword>
<accession>A0AB35U5E4</accession>